<comment type="caution">
    <text evidence="1">The sequence shown here is derived from an EMBL/GenBank/DDBJ whole genome shotgun (WGS) entry which is preliminary data.</text>
</comment>
<evidence type="ECO:0000313" key="1">
    <source>
        <dbReference type="EMBL" id="KAJ3651317.1"/>
    </source>
</evidence>
<evidence type="ECO:0000313" key="2">
    <source>
        <dbReference type="Proteomes" id="UP001168821"/>
    </source>
</evidence>
<keyword evidence="2" id="KW-1185">Reference proteome</keyword>
<gene>
    <name evidence="1" type="ORF">Zmor_017367</name>
</gene>
<proteinExistence type="predicted"/>
<reference evidence="1" key="1">
    <citation type="journal article" date="2023" name="G3 (Bethesda)">
        <title>Whole genome assemblies of Zophobas morio and Tenebrio molitor.</title>
        <authorList>
            <person name="Kaur S."/>
            <person name="Stinson S.A."/>
            <person name="diCenzo G.C."/>
        </authorList>
    </citation>
    <scope>NUCLEOTIDE SEQUENCE</scope>
    <source>
        <strain evidence="1">QUZm001</strain>
    </source>
</reference>
<dbReference type="EMBL" id="JALNTZ010000005">
    <property type="protein sequence ID" value="KAJ3651317.1"/>
    <property type="molecule type" value="Genomic_DNA"/>
</dbReference>
<sequence length="294" mass="33691">MNTERNKILAFLQQLCQCLQNGTHDFRMLFTAIRAGLDLTHFILYVDKFVCELETRLHRGNENNNVEDIIFDVCMAMSKFVGPLIKEVLNSGTNFVRQKNKSLKSLPEVLDITKKFLWKKISDRILEEFKQRLNISIKNRKPLMLKLQSTNRKFIVEAVRKLLAKGLLERLFRKLVPQCLNLLEDEMGKSVVVLVSSSFQLTLDLNDIFNYVNNFAAQLDYGLKGGSCNNDVGEMIVEVEFNVVMKVSPVLENVYQQLSHFKSAVFGEVDNFTDINATLTTTVDIVIREICISV</sequence>
<name>A0AA38I8Q8_9CUCU</name>
<organism evidence="1 2">
    <name type="scientific">Zophobas morio</name>
    <dbReference type="NCBI Taxonomy" id="2755281"/>
    <lineage>
        <taxon>Eukaryota</taxon>
        <taxon>Metazoa</taxon>
        <taxon>Ecdysozoa</taxon>
        <taxon>Arthropoda</taxon>
        <taxon>Hexapoda</taxon>
        <taxon>Insecta</taxon>
        <taxon>Pterygota</taxon>
        <taxon>Neoptera</taxon>
        <taxon>Endopterygota</taxon>
        <taxon>Coleoptera</taxon>
        <taxon>Polyphaga</taxon>
        <taxon>Cucujiformia</taxon>
        <taxon>Tenebrionidae</taxon>
        <taxon>Zophobas</taxon>
    </lineage>
</organism>
<dbReference type="AlphaFoldDB" id="A0AA38I8Q8"/>
<dbReference type="Proteomes" id="UP001168821">
    <property type="component" value="Unassembled WGS sequence"/>
</dbReference>
<protein>
    <submittedName>
        <fullName evidence="1">Uncharacterized protein</fullName>
    </submittedName>
</protein>
<accession>A0AA38I8Q8</accession>